<dbReference type="PANTHER" id="PTHR30465:SF66">
    <property type="entry name" value="INNER MEMBRANE ABC TRANSPORTER PERMEASE PROTEIN YEJB"/>
    <property type="match status" value="1"/>
</dbReference>
<evidence type="ECO:0000256" key="6">
    <source>
        <dbReference type="ARBA" id="ARBA00023136"/>
    </source>
</evidence>
<feature type="domain" description="ABC transmembrane type-1" evidence="8">
    <location>
        <begin position="110"/>
        <end position="322"/>
    </location>
</feature>
<evidence type="ECO:0000256" key="2">
    <source>
        <dbReference type="ARBA" id="ARBA00022448"/>
    </source>
</evidence>
<dbReference type="STRING" id="313628.LNTAR_16242"/>
<dbReference type="Proteomes" id="UP000004947">
    <property type="component" value="Unassembled WGS sequence"/>
</dbReference>
<evidence type="ECO:0000256" key="5">
    <source>
        <dbReference type="ARBA" id="ARBA00022989"/>
    </source>
</evidence>
<comment type="subcellular location">
    <subcellularLocation>
        <location evidence="1 7">Cell membrane</location>
        <topology evidence="1 7">Multi-pass membrane protein</topology>
    </subcellularLocation>
</comment>
<dbReference type="InterPro" id="IPR035906">
    <property type="entry name" value="MetI-like_sf"/>
</dbReference>
<organism evidence="9 10">
    <name type="scientific">Lentisphaera araneosa HTCC2155</name>
    <dbReference type="NCBI Taxonomy" id="313628"/>
    <lineage>
        <taxon>Bacteria</taxon>
        <taxon>Pseudomonadati</taxon>
        <taxon>Lentisphaerota</taxon>
        <taxon>Lentisphaeria</taxon>
        <taxon>Lentisphaerales</taxon>
        <taxon>Lentisphaeraceae</taxon>
        <taxon>Lentisphaera</taxon>
    </lineage>
</organism>
<evidence type="ECO:0000256" key="3">
    <source>
        <dbReference type="ARBA" id="ARBA00022475"/>
    </source>
</evidence>
<protein>
    <submittedName>
        <fullName evidence="9">Putative transmembrane ABC transporter protein</fullName>
    </submittedName>
</protein>
<keyword evidence="5 7" id="KW-1133">Transmembrane helix</keyword>
<dbReference type="GO" id="GO:0042884">
    <property type="term" value="P:microcin transport"/>
    <property type="evidence" value="ECO:0007669"/>
    <property type="project" value="TreeGrafter"/>
</dbReference>
<dbReference type="AlphaFoldDB" id="A6DMP6"/>
<evidence type="ECO:0000256" key="1">
    <source>
        <dbReference type="ARBA" id="ARBA00004651"/>
    </source>
</evidence>
<dbReference type="PANTHER" id="PTHR30465">
    <property type="entry name" value="INNER MEMBRANE ABC TRANSPORTER"/>
    <property type="match status" value="1"/>
</dbReference>
<dbReference type="Pfam" id="PF00528">
    <property type="entry name" value="BPD_transp_1"/>
    <property type="match status" value="1"/>
</dbReference>
<dbReference type="GO" id="GO:0005886">
    <property type="term" value="C:plasma membrane"/>
    <property type="evidence" value="ECO:0007669"/>
    <property type="project" value="UniProtKB-SubCell"/>
</dbReference>
<evidence type="ECO:0000313" key="9">
    <source>
        <dbReference type="EMBL" id="EDM27236.1"/>
    </source>
</evidence>
<dbReference type="CDD" id="cd06261">
    <property type="entry name" value="TM_PBP2"/>
    <property type="match status" value="1"/>
</dbReference>
<evidence type="ECO:0000256" key="4">
    <source>
        <dbReference type="ARBA" id="ARBA00022692"/>
    </source>
</evidence>
<dbReference type="PROSITE" id="PS50928">
    <property type="entry name" value="ABC_TM1"/>
    <property type="match status" value="1"/>
</dbReference>
<dbReference type="eggNOG" id="COG4174">
    <property type="taxonomic scope" value="Bacteria"/>
</dbReference>
<dbReference type="Gene3D" id="1.10.3720.10">
    <property type="entry name" value="MetI-like"/>
    <property type="match status" value="1"/>
</dbReference>
<evidence type="ECO:0000313" key="10">
    <source>
        <dbReference type="Proteomes" id="UP000004947"/>
    </source>
</evidence>
<sequence length="336" mass="37317">MIPTFLVITILVYFLCRSVPGGPIERAKERIMMANLQEGAKSSNAYNDQLDKFATGELSPEDKAALMAQYNISDNAWADYFSWLGRTLSGDLGMSATYNEPVSELIINRMPISIFYGVISMFFIYGICVPLGVIKALKNESFVDNLSSFFVFVAYAIPGYAFGAILLVYFAGQWQWFPLGGFVSDNFDSLSFTAKIYDLIHHAALPMSCYLIGSFAFMTMLVKNTMLDNLSYDYIRTALAKGVPYKKAVFRHALDNSLVPLATHFGNSISLIISGSFLIEKVFNIEGLGLLGFNSLENRDFEVVMGILAISCLLQMIGNLLSDICVAYVDPRVKFD</sequence>
<accession>A6DMP6</accession>
<name>A6DMP6_9BACT</name>
<keyword evidence="6 7" id="KW-0472">Membrane</keyword>
<feature type="transmembrane region" description="Helical" evidence="7">
    <location>
        <begin position="114"/>
        <end position="137"/>
    </location>
</feature>
<dbReference type="SUPFAM" id="SSF161098">
    <property type="entry name" value="MetI-like"/>
    <property type="match status" value="1"/>
</dbReference>
<evidence type="ECO:0000256" key="7">
    <source>
        <dbReference type="RuleBase" id="RU363032"/>
    </source>
</evidence>
<feature type="transmembrane region" description="Helical" evidence="7">
    <location>
        <begin position="199"/>
        <end position="222"/>
    </location>
</feature>
<keyword evidence="3" id="KW-1003">Cell membrane</keyword>
<gene>
    <name evidence="9" type="ORF">LNTAR_16242</name>
</gene>
<dbReference type="GO" id="GO:0055085">
    <property type="term" value="P:transmembrane transport"/>
    <property type="evidence" value="ECO:0007669"/>
    <property type="project" value="InterPro"/>
</dbReference>
<dbReference type="EMBL" id="ABCK01000011">
    <property type="protein sequence ID" value="EDM27236.1"/>
    <property type="molecule type" value="Genomic_DNA"/>
</dbReference>
<reference evidence="9 10" key="1">
    <citation type="journal article" date="2010" name="J. Bacteriol.">
        <title>Genome sequence of Lentisphaera araneosa HTCC2155T, the type species of the order Lentisphaerales in the phylum Lentisphaerae.</title>
        <authorList>
            <person name="Thrash J.C."/>
            <person name="Cho J.C."/>
            <person name="Vergin K.L."/>
            <person name="Morris R.M."/>
            <person name="Giovannoni S.J."/>
        </authorList>
    </citation>
    <scope>NUCLEOTIDE SEQUENCE [LARGE SCALE GENOMIC DNA]</scope>
    <source>
        <strain evidence="9 10">HTCC2155</strain>
    </source>
</reference>
<keyword evidence="2 7" id="KW-0813">Transport</keyword>
<comment type="caution">
    <text evidence="9">The sequence shown here is derived from an EMBL/GenBank/DDBJ whole genome shotgun (WGS) entry which is preliminary data.</text>
</comment>
<evidence type="ECO:0000259" key="8">
    <source>
        <dbReference type="PROSITE" id="PS50928"/>
    </source>
</evidence>
<keyword evidence="4 7" id="KW-0812">Transmembrane</keyword>
<dbReference type="InterPro" id="IPR000515">
    <property type="entry name" value="MetI-like"/>
</dbReference>
<feature type="transmembrane region" description="Helical" evidence="7">
    <location>
        <begin position="149"/>
        <end position="171"/>
    </location>
</feature>
<proteinExistence type="inferred from homology"/>
<comment type="similarity">
    <text evidence="7">Belongs to the binding-protein-dependent transport system permease family.</text>
</comment>
<keyword evidence="10" id="KW-1185">Reference proteome</keyword>
<feature type="transmembrane region" description="Helical" evidence="7">
    <location>
        <begin position="303"/>
        <end position="329"/>
    </location>
</feature>